<dbReference type="PANTHER" id="PTHR31569:SF4">
    <property type="entry name" value="SWIM-TYPE DOMAIN-CONTAINING PROTEIN"/>
    <property type="match status" value="1"/>
</dbReference>
<keyword evidence="2 4" id="KW-0863">Zinc-finger</keyword>
<evidence type="ECO:0000259" key="6">
    <source>
        <dbReference type="PROSITE" id="PS50966"/>
    </source>
</evidence>
<dbReference type="OrthoDB" id="111802at2759"/>
<keyword evidence="8" id="KW-1185">Reference proteome</keyword>
<sequence>MDLLKENDEFHSWEEWKSRFDEWCQATGQQYKVNTSRTVSSYNKGRDMATQKREGAAASKGSASSTKSAPELAPKVDDRWQFVYVRYLCVHNNRHSNKQPTISRNCKASVVVKYERKMDCILLFKLDPSHEHADRAQSSASGASQGSGVDAINQSRTETPQPQVSPISVSTSVNLQQQAQGGHSQDDVGDDSLDGVGEATGEHDITAALDGDELVDDSHGISHPQASPIPASGLGSNIAVSVGTEEEPEPDDDLGSGPPEGYRALSLQQLTELPEKLTLRGDPAPVHILIQELHKLNECDPDSSSSVIVSTTSFELVAVFFQTGHMKRKFALYPEILLFDAGYHFAMNPDFSLVSFSGHDAQGLGGPFAFAILMKPIRLMAGLLLTVFIGHNQPAARDVHCILLDREQHRRLKNSLSTLFEGAKCVLYCHFHVVRSMLKEMTRLELPPLIQEKICKTLRGMFSGLQEKNYNEHLKKLDQIEPRFAKYFNTQWHPTREMWAGFRREGMVPFANGMNDRVEVLSQFMSLVCERSQTLSDALCNLVYAVTGIIEQTNTERLLCDIREYHMKMVEHEARLISLCSDYAALHVLTQVRISRTYKFSVTQTSSESTYLVSSVAGKGSVQPGRGFACSCSFYRSYQLPCSHAFVVAIAHGIPMQDSLVVDKWRRTDPFPVDVLPADLTAELPASEMKYSDKLNKMKEVTNALATLAAVSTQSDFNNMYSIVSQMYKVWTRNSGHKITLNVAAPGTGKSQIVNVGVSLGDEEDMDLANGSSKHLKDDDPSLNFTMSSVVGVKGVGSSSGGVVSNVAVFNKLAAPDDAVFSFTGGTLSSGLGVPLADSGHLEEYGDLNCFTAPSGGPVESTANMNLFEDLPAAGGRENSPVLLSIKDEEDSKDDDSSKVGVGSLKWDQVENYKLLDSIIAGHDITMDEPDK</sequence>
<dbReference type="KEGG" id="vde:111244105"/>
<feature type="region of interest" description="Disordered" evidence="5">
    <location>
        <begin position="38"/>
        <end position="72"/>
    </location>
</feature>
<feature type="compositionally biased region" description="Low complexity" evidence="5">
    <location>
        <begin position="56"/>
        <end position="69"/>
    </location>
</feature>
<dbReference type="SMART" id="SM00575">
    <property type="entry name" value="ZnF_PMZ"/>
    <property type="match status" value="1"/>
</dbReference>
<feature type="compositionally biased region" description="Polar residues" evidence="5">
    <location>
        <begin position="152"/>
        <end position="183"/>
    </location>
</feature>
<evidence type="ECO:0000256" key="5">
    <source>
        <dbReference type="SAM" id="MobiDB-lite"/>
    </source>
</evidence>
<proteinExistence type="predicted"/>
<dbReference type="InterPro" id="IPR006564">
    <property type="entry name" value="Znf_PMZ"/>
</dbReference>
<dbReference type="AlphaFoldDB" id="A0A7M7M9T7"/>
<dbReference type="GO" id="GO:0008270">
    <property type="term" value="F:zinc ion binding"/>
    <property type="evidence" value="ECO:0007669"/>
    <property type="project" value="UniProtKB-KW"/>
</dbReference>
<evidence type="ECO:0000256" key="4">
    <source>
        <dbReference type="PROSITE-ProRule" id="PRU00325"/>
    </source>
</evidence>
<feature type="compositionally biased region" description="Basic and acidic residues" evidence="5">
    <location>
        <begin position="44"/>
        <end position="55"/>
    </location>
</feature>
<dbReference type="EnsemblMetazoa" id="XM_022790760">
    <property type="protein sequence ID" value="XP_022646495"/>
    <property type="gene ID" value="LOC111244105"/>
</dbReference>
<dbReference type="PANTHER" id="PTHR31569">
    <property type="entry name" value="SWIM-TYPE DOMAIN-CONTAINING PROTEIN"/>
    <property type="match status" value="1"/>
</dbReference>
<feature type="compositionally biased region" description="Low complexity" evidence="5">
    <location>
        <begin position="136"/>
        <end position="148"/>
    </location>
</feature>
<feature type="domain" description="SWIM-type" evidence="6">
    <location>
        <begin position="611"/>
        <end position="653"/>
    </location>
</feature>
<dbReference type="PROSITE" id="PS50966">
    <property type="entry name" value="ZF_SWIM"/>
    <property type="match status" value="1"/>
</dbReference>
<dbReference type="GeneID" id="111244105"/>
<organism evidence="7 8">
    <name type="scientific">Varroa destructor</name>
    <name type="common">Honeybee mite</name>
    <dbReference type="NCBI Taxonomy" id="109461"/>
    <lineage>
        <taxon>Eukaryota</taxon>
        <taxon>Metazoa</taxon>
        <taxon>Ecdysozoa</taxon>
        <taxon>Arthropoda</taxon>
        <taxon>Chelicerata</taxon>
        <taxon>Arachnida</taxon>
        <taxon>Acari</taxon>
        <taxon>Parasitiformes</taxon>
        <taxon>Mesostigmata</taxon>
        <taxon>Gamasina</taxon>
        <taxon>Dermanyssoidea</taxon>
        <taxon>Varroidae</taxon>
        <taxon>Varroa</taxon>
    </lineage>
</organism>
<dbReference type="InterPro" id="IPR048324">
    <property type="entry name" value="ZSWIM1-3_RNaseH-like"/>
</dbReference>
<dbReference type="OMA" id="HLVAACC"/>
<evidence type="ECO:0000256" key="2">
    <source>
        <dbReference type="ARBA" id="ARBA00022771"/>
    </source>
</evidence>
<feature type="region of interest" description="Disordered" evidence="5">
    <location>
        <begin position="133"/>
        <end position="198"/>
    </location>
</feature>
<keyword evidence="3" id="KW-0862">Zinc</keyword>
<evidence type="ECO:0000256" key="3">
    <source>
        <dbReference type="ARBA" id="ARBA00022833"/>
    </source>
</evidence>
<dbReference type="InParanoid" id="A0A7M7M9T7"/>
<accession>A0A7M7M9T7</accession>
<evidence type="ECO:0000313" key="8">
    <source>
        <dbReference type="Proteomes" id="UP000594260"/>
    </source>
</evidence>
<evidence type="ECO:0000313" key="7">
    <source>
        <dbReference type="EnsemblMetazoa" id="XP_022646495"/>
    </source>
</evidence>
<dbReference type="Proteomes" id="UP000594260">
    <property type="component" value="Unplaced"/>
</dbReference>
<keyword evidence="1" id="KW-0479">Metal-binding</keyword>
<dbReference type="RefSeq" id="XP_022646495.1">
    <property type="nucleotide sequence ID" value="XM_022790760.1"/>
</dbReference>
<dbReference type="Pfam" id="PF21056">
    <property type="entry name" value="ZSWIM1-3_RNaseH-like"/>
    <property type="match status" value="1"/>
</dbReference>
<protein>
    <recommendedName>
        <fullName evidence="6">SWIM-type domain-containing protein</fullName>
    </recommendedName>
</protein>
<evidence type="ECO:0000256" key="1">
    <source>
        <dbReference type="ARBA" id="ARBA00022723"/>
    </source>
</evidence>
<dbReference type="InterPro" id="IPR007527">
    <property type="entry name" value="Znf_SWIM"/>
</dbReference>
<dbReference type="InterPro" id="IPR052579">
    <property type="entry name" value="Zinc_finger_SWIM"/>
</dbReference>
<reference evidence="7" key="1">
    <citation type="submission" date="2021-01" db="UniProtKB">
        <authorList>
            <consortium name="EnsemblMetazoa"/>
        </authorList>
    </citation>
    <scope>IDENTIFICATION</scope>
</reference>
<name>A0A7M7M9T7_VARDE</name>